<evidence type="ECO:0008006" key="3">
    <source>
        <dbReference type="Google" id="ProtNLM"/>
    </source>
</evidence>
<accession>A0A2S7IW16</accession>
<dbReference type="AlphaFoldDB" id="A0A2S7IW16"/>
<evidence type="ECO:0000313" key="1">
    <source>
        <dbReference type="EMBL" id="PQA72191.1"/>
    </source>
</evidence>
<gene>
    <name evidence="1" type="ORF">C3731_17480</name>
</gene>
<sequence length="120" mass="12838">MRGIYAAGVALALTGCAGVNYAMTHYSGVPVKSFTASTGSDFRIYDKPTENRLMITPSIAASMGGGAIKGATFGAYNPSNSEVVYRDAAEEYLKSTGRSCSVRDITLVLEPQYEARYECK</sequence>
<name>A0A2S7IW16_9HYPH</name>
<protein>
    <recommendedName>
        <fullName evidence="3">Lipoprotein</fullName>
    </recommendedName>
</protein>
<dbReference type="OrthoDB" id="8116421at2"/>
<comment type="caution">
    <text evidence="1">The sequence shown here is derived from an EMBL/GenBank/DDBJ whole genome shotgun (WGS) entry which is preliminary data.</text>
</comment>
<dbReference type="RefSeq" id="WP_104756897.1">
    <property type="nucleotide sequence ID" value="NZ_PTRC01000033.1"/>
</dbReference>
<dbReference type="PROSITE" id="PS51257">
    <property type="entry name" value="PROKAR_LIPOPROTEIN"/>
    <property type="match status" value="1"/>
</dbReference>
<dbReference type="EMBL" id="PTRC01000033">
    <property type="protein sequence ID" value="PQA72191.1"/>
    <property type="molecule type" value="Genomic_DNA"/>
</dbReference>
<organism evidence="1 2">
    <name type="scientific">Brucella oryzae</name>
    <dbReference type="NCBI Taxonomy" id="335286"/>
    <lineage>
        <taxon>Bacteria</taxon>
        <taxon>Pseudomonadati</taxon>
        <taxon>Pseudomonadota</taxon>
        <taxon>Alphaproteobacteria</taxon>
        <taxon>Hyphomicrobiales</taxon>
        <taxon>Brucellaceae</taxon>
        <taxon>Brucella/Ochrobactrum group</taxon>
        <taxon>Brucella</taxon>
    </lineage>
</organism>
<keyword evidence="2" id="KW-1185">Reference proteome</keyword>
<reference evidence="1 2" key="1">
    <citation type="submission" date="2018-02" db="EMBL/GenBank/DDBJ databases">
        <title>Draft genome sequence of Ochrobactrum oryzae found in Brazil.</title>
        <authorList>
            <person name="Cerdeira L."/>
            <person name="Andrade F."/>
            <person name="Zacariotto T."/>
            <person name="Barbosa B."/>
            <person name="Santos S."/>
            <person name="Cassetari V."/>
            <person name="Lincopan N."/>
        </authorList>
    </citation>
    <scope>NUCLEOTIDE SEQUENCE [LARGE SCALE GENOMIC DNA]</scope>
    <source>
        <strain evidence="1 2">OA447</strain>
    </source>
</reference>
<proteinExistence type="predicted"/>
<dbReference type="Proteomes" id="UP000238493">
    <property type="component" value="Unassembled WGS sequence"/>
</dbReference>
<evidence type="ECO:0000313" key="2">
    <source>
        <dbReference type="Proteomes" id="UP000238493"/>
    </source>
</evidence>